<evidence type="ECO:0000313" key="3">
    <source>
        <dbReference type="Proteomes" id="UP001200843"/>
    </source>
</evidence>
<name>A0AAW5BRL2_PHOVU</name>
<feature type="domain" description="MobA/VirD2-like nuclease" evidence="1">
    <location>
        <begin position="26"/>
        <end position="154"/>
    </location>
</feature>
<evidence type="ECO:0000259" key="1">
    <source>
        <dbReference type="Pfam" id="PF03432"/>
    </source>
</evidence>
<dbReference type="Proteomes" id="UP001200843">
    <property type="component" value="Unassembled WGS sequence"/>
</dbReference>
<comment type="caution">
    <text evidence="2">The sequence shown here is derived from an EMBL/GenBank/DDBJ whole genome shotgun (WGS) entry which is preliminary data.</text>
</comment>
<proteinExistence type="predicted"/>
<protein>
    <submittedName>
        <fullName evidence="2">Relaxase/mobilization nuclease domain-containing protein</fullName>
    </submittedName>
</protein>
<dbReference type="Pfam" id="PF03432">
    <property type="entry name" value="Relaxase"/>
    <property type="match status" value="1"/>
</dbReference>
<accession>A0AAW5BRL2</accession>
<dbReference type="RefSeq" id="WP_005683044.1">
    <property type="nucleotide sequence ID" value="NZ_JAJCKB010000081.1"/>
</dbReference>
<dbReference type="AlphaFoldDB" id="A0AAW5BRL2"/>
<dbReference type="GeneID" id="75115722"/>
<dbReference type="InterPro" id="IPR005094">
    <property type="entry name" value="Endonuclease_MobA/VirD2"/>
</dbReference>
<evidence type="ECO:0000313" key="2">
    <source>
        <dbReference type="EMBL" id="MCG4690884.1"/>
    </source>
</evidence>
<gene>
    <name evidence="2" type="ORF">L0N01_20095</name>
</gene>
<dbReference type="EMBL" id="JAKNGO010000073">
    <property type="protein sequence ID" value="MCG4690884.1"/>
    <property type="molecule type" value="Genomic_DNA"/>
</dbReference>
<sequence>MIAKGKSISHGTAALEYDLSKQIAGKDAATEVCRNGLYGTTGADMVQEMKPYFADFPNVRNNCLRFEVSPSIEESAQYTSEDWRKLADDFLTRMGLQNHQYVVIRHSGTESRKNQAHLHILANRVSMSGELYRDNWIGKRATEAANGMARERNLVQAQDIGKANRQDIKSGMDAVLQKLERFDFGSFKEEMEKAGYPIREARASTGKLNGYYVKAKSGTEYKASEIGKNYTLAHIEKTHFKLHRQTLGQSYGKDIISGKGGLHL</sequence>
<reference evidence="2" key="1">
    <citation type="submission" date="2022-01" db="EMBL/GenBank/DDBJ databases">
        <title>Collection of gut derived symbiotic bacterial strains cultured from healthy donors.</title>
        <authorList>
            <person name="Lin H."/>
            <person name="Kohout C."/>
            <person name="Waligurski E."/>
            <person name="Pamer E.G."/>
        </authorList>
    </citation>
    <scope>NUCLEOTIDE SEQUENCE</scope>
    <source>
        <strain evidence="2">DFI.6.72</strain>
    </source>
</reference>
<dbReference type="NCBIfam" id="NF041420">
    <property type="entry name" value="MbpB"/>
    <property type="match status" value="1"/>
</dbReference>
<organism evidence="2 3">
    <name type="scientific">Phocaeicola vulgatus</name>
    <name type="common">Bacteroides vulgatus</name>
    <dbReference type="NCBI Taxonomy" id="821"/>
    <lineage>
        <taxon>Bacteria</taxon>
        <taxon>Pseudomonadati</taxon>
        <taxon>Bacteroidota</taxon>
        <taxon>Bacteroidia</taxon>
        <taxon>Bacteroidales</taxon>
        <taxon>Bacteroidaceae</taxon>
        <taxon>Phocaeicola</taxon>
    </lineage>
</organism>